<keyword evidence="2" id="KW-1185">Reference proteome</keyword>
<name>A0ACB7YFQ4_9ERIC</name>
<proteinExistence type="predicted"/>
<reference evidence="1 2" key="1">
    <citation type="journal article" date="2021" name="Hortic Res">
        <title>High-quality reference genome and annotation aids understanding of berry development for evergreen blueberry (Vaccinium darrowii).</title>
        <authorList>
            <person name="Yu J."/>
            <person name="Hulse-Kemp A.M."/>
            <person name="Babiker E."/>
            <person name="Staton M."/>
        </authorList>
    </citation>
    <scope>NUCLEOTIDE SEQUENCE [LARGE SCALE GENOMIC DNA]</scope>
    <source>
        <strain evidence="2">cv. NJ 8807/NJ 8810</strain>
        <tissue evidence="1">Young leaf</tissue>
    </source>
</reference>
<evidence type="ECO:0000313" key="2">
    <source>
        <dbReference type="Proteomes" id="UP000828048"/>
    </source>
</evidence>
<protein>
    <submittedName>
        <fullName evidence="1">Uncharacterized protein</fullName>
    </submittedName>
</protein>
<sequence length="907" mass="98331">MAAIALTSPWIPEDDLLLKNAVEAGASLEALAKGAVQFSRRFTFQELQDRWHSLLYDPDVSAQASVRMGELQGSASNLSSEFNRSDKAAQSKMVHEKRKIGSIRKQYYAMRKRIRSEFFSSVDLGFLDEPNLRCSGNGGDFPEHATLDNGPPVGNFTPNHFGLQESDFDILHQAFPETMTGVAATNVLANVGDKFYSGGPEPLADNHISRVAGNDCLHGFPEDVSTFSAQGSLRNVEAEPFQHSLAYKPTSLSLEHNSVELGKCSNVEGMGSSQPLPGTRQFETDDSQAKPMATFDSTNNNLHNVCSDLGGAQRLSSPNPDGSSSFHTVDFSPRLPSMHLWNAVEDMASSAMPVNVSLKDKNRGAEDVSAVPGNNDNERKGTPGLGYLQAAPTMVEQRDCGGFISSAALSDGEFGDLSESLLDFSNEDDILFMDVDGNDSLDKSCYDRSMLVSSPVDGNGGDAPKVEPKEMNVLNTGLAAASIAYPADSEVITPQLHFVRGDQQSVSRSRVNIPPTSVLNSKPLELNLGNTICTLNTEDPEIPCNDDIFLLIHPAASFAFPATRQSARVAIDPSPSADGKDSGRGLNFLKKEDPSQFSVPSQMVGPHMLPASVAKHTLIGCTVKSELPDTARMAVAPRHVNKAIGDSQCKSSLTTPNAAVDGKLESIVAKVELPVVDTPGTFGEIPLQAEAGSIEMALPESVVNPSTSDHEEPESDNDVPYFSDIEAMILEMDLCSYEEDTYFTNRVSRYQHEDSKRKIRRLEQCAQSSLQRAIASQGALAILYGRRLKYFIRETEVILGRSTEEIDVDIDLGKEGRANKISRRQALIKMETDGSFFLRNLGKSSISVNGNAVATGQSTGLTSSCLIEIKGMSFIFEMNHKCVKRCLDNVAKKSQETNFEWSPAVGT</sequence>
<dbReference type="EMBL" id="CM037158">
    <property type="protein sequence ID" value="KAH7851610.1"/>
    <property type="molecule type" value="Genomic_DNA"/>
</dbReference>
<gene>
    <name evidence="1" type="ORF">Vadar_014241</name>
</gene>
<dbReference type="Proteomes" id="UP000828048">
    <property type="component" value="Chromosome 8"/>
</dbReference>
<comment type="caution">
    <text evidence="1">The sequence shown here is derived from an EMBL/GenBank/DDBJ whole genome shotgun (WGS) entry which is preliminary data.</text>
</comment>
<evidence type="ECO:0000313" key="1">
    <source>
        <dbReference type="EMBL" id="KAH7851610.1"/>
    </source>
</evidence>
<organism evidence="1 2">
    <name type="scientific">Vaccinium darrowii</name>
    <dbReference type="NCBI Taxonomy" id="229202"/>
    <lineage>
        <taxon>Eukaryota</taxon>
        <taxon>Viridiplantae</taxon>
        <taxon>Streptophyta</taxon>
        <taxon>Embryophyta</taxon>
        <taxon>Tracheophyta</taxon>
        <taxon>Spermatophyta</taxon>
        <taxon>Magnoliopsida</taxon>
        <taxon>eudicotyledons</taxon>
        <taxon>Gunneridae</taxon>
        <taxon>Pentapetalae</taxon>
        <taxon>asterids</taxon>
        <taxon>Ericales</taxon>
        <taxon>Ericaceae</taxon>
        <taxon>Vaccinioideae</taxon>
        <taxon>Vaccinieae</taxon>
        <taxon>Vaccinium</taxon>
    </lineage>
</organism>
<accession>A0ACB7YFQ4</accession>